<proteinExistence type="predicted"/>
<dbReference type="Proteomes" id="UP000094056">
    <property type="component" value="Unassembled WGS sequence"/>
</dbReference>
<dbReference type="EMBL" id="MAYW01000054">
    <property type="protein sequence ID" value="ODS32630.1"/>
    <property type="molecule type" value="Genomic_DNA"/>
</dbReference>
<evidence type="ECO:0000313" key="1">
    <source>
        <dbReference type="EMBL" id="ODS32630.1"/>
    </source>
</evidence>
<gene>
    <name evidence="1" type="ORF">SCARUB_02231</name>
</gene>
<dbReference type="AlphaFoldDB" id="A0A1E3XAK0"/>
<name>A0A1E3XAK0_9BACT</name>
<organism evidence="1 2">
    <name type="scientific">Candidatus Scalindua rubra</name>
    <dbReference type="NCBI Taxonomy" id="1872076"/>
    <lineage>
        <taxon>Bacteria</taxon>
        <taxon>Pseudomonadati</taxon>
        <taxon>Planctomycetota</taxon>
        <taxon>Candidatus Brocadiia</taxon>
        <taxon>Candidatus Brocadiales</taxon>
        <taxon>Candidatus Scalinduaceae</taxon>
        <taxon>Candidatus Scalindua</taxon>
    </lineage>
</organism>
<sequence>MELIRSRWHISIAINALLDKDIEILKNEPSQDNLKFLLNLIKRRKLFALFLSDPIPYSFEGGTIGDINEVARNEFFLDHLKEMTYKKFEVVDRLYKDQMESIRISQFDTFEKEMQEMREKSKDYLDFLKKESKESARMP</sequence>
<accession>A0A1E3XAK0</accession>
<protein>
    <submittedName>
        <fullName evidence="1">Uncharacterized protein</fullName>
    </submittedName>
</protein>
<reference evidence="1 2" key="1">
    <citation type="submission" date="2016-07" db="EMBL/GenBank/DDBJ databases">
        <title>Draft genome of Scalindua rubra, obtained from a brine-seawater interface in the Red Sea, sheds light on salt adaptation in anammox bacteria.</title>
        <authorList>
            <person name="Speth D.R."/>
            <person name="Lagkouvardos I."/>
            <person name="Wang Y."/>
            <person name="Qian P.-Y."/>
            <person name="Dutilh B.E."/>
            <person name="Jetten M.S."/>
        </authorList>
    </citation>
    <scope>NUCLEOTIDE SEQUENCE [LARGE SCALE GENOMIC DNA]</scope>
    <source>
        <strain evidence="1">BSI-1</strain>
    </source>
</reference>
<evidence type="ECO:0000313" key="2">
    <source>
        <dbReference type="Proteomes" id="UP000094056"/>
    </source>
</evidence>
<comment type="caution">
    <text evidence="1">The sequence shown here is derived from an EMBL/GenBank/DDBJ whole genome shotgun (WGS) entry which is preliminary data.</text>
</comment>